<evidence type="ECO:0000313" key="5">
    <source>
        <dbReference type="Proteomes" id="UP000239720"/>
    </source>
</evidence>
<dbReference type="RefSeq" id="WP_101300116.1">
    <property type="nucleotide sequence ID" value="NZ_CP025197.1"/>
</dbReference>
<keyword evidence="1" id="KW-0812">Transmembrane</keyword>
<organism evidence="2 4">
    <name type="scientific">Acetivibrio saccincola</name>
    <dbReference type="NCBI Taxonomy" id="1677857"/>
    <lineage>
        <taxon>Bacteria</taxon>
        <taxon>Bacillati</taxon>
        <taxon>Bacillota</taxon>
        <taxon>Clostridia</taxon>
        <taxon>Eubacteriales</taxon>
        <taxon>Oscillospiraceae</taxon>
        <taxon>Acetivibrio</taxon>
    </lineage>
</organism>
<sequence length="248" mass="28510">MHDGEIAAGIASIASIILMTGVCVYMSNNGDKNADGLKEEGSVKYMMMEHMREKYNEDFVFVNINTEIWTAPYTEMIVKSGKFPGQRIVVQRYKETGVIVDNYMDFYMKERIEKALTEIVKGIYPKSKVFYRSGGRPVPNSVTPDMDISEYSKIRLPGLPVTICIEDGGYETNKDNKIEKLRKALEERKYKCNLDVFYIREGKIDLISEENVTEVLTGPHNAEWVLLRGGFNTKDTFEFSYSKWRQVK</sequence>
<keyword evidence="1" id="KW-0472">Membrane</keyword>
<evidence type="ECO:0000313" key="2">
    <source>
        <dbReference type="EMBL" id="AUG57107.1"/>
    </source>
</evidence>
<keyword evidence="4" id="KW-1185">Reference proteome</keyword>
<reference evidence="3 5" key="2">
    <citation type="journal article" date="2018" name="Syst. Appl. Microbiol.">
        <title>Characterization and high-quality draft genome sequence of Herbivorax saccincola A7, an anaerobic, alkaliphilic, thermophilic, cellulolytic, and xylanolytic bacterium.</title>
        <authorList>
            <person name="Aikawa S."/>
            <person name="Baramee S."/>
            <person name="Sermsathanaswadi J."/>
            <person name="Thianheng P."/>
            <person name="Tachaapaikoon C."/>
            <person name="Shikata A."/>
            <person name="Waeonukul R."/>
            <person name="Pason P."/>
            <person name="Ratanakhanokchai K."/>
            <person name="Kosugi A."/>
        </authorList>
    </citation>
    <scope>NUCLEOTIDE SEQUENCE [LARGE SCALE GENOMIC DNA]</scope>
    <source>
        <strain evidence="3 5">A7</strain>
    </source>
</reference>
<dbReference type="EMBL" id="CP025197">
    <property type="protein sequence ID" value="AUG57107.1"/>
    <property type="molecule type" value="Genomic_DNA"/>
</dbReference>
<name>A0A2K9DZZ9_9FIRM</name>
<dbReference type="EMBL" id="NEMB01000003">
    <property type="protein sequence ID" value="PQQ67113.1"/>
    <property type="molecule type" value="Genomic_DNA"/>
</dbReference>
<keyword evidence="1" id="KW-1133">Transmembrane helix</keyword>
<evidence type="ECO:0000313" key="3">
    <source>
        <dbReference type="EMBL" id="PQQ67113.1"/>
    </source>
</evidence>
<gene>
    <name evidence="3" type="ORF">B9R14_10405</name>
    <name evidence="2" type="ORF">HVS_05885</name>
</gene>
<dbReference type="KEGG" id="hsc:HVS_05885"/>
<dbReference type="OrthoDB" id="1821719at2"/>
<dbReference type="Proteomes" id="UP000233534">
    <property type="component" value="Chromosome"/>
</dbReference>
<dbReference type="AlphaFoldDB" id="A0A2K9DZZ9"/>
<protein>
    <submittedName>
        <fullName evidence="2">Uncharacterized protein</fullName>
    </submittedName>
</protein>
<evidence type="ECO:0000256" key="1">
    <source>
        <dbReference type="SAM" id="Phobius"/>
    </source>
</evidence>
<evidence type="ECO:0000313" key="4">
    <source>
        <dbReference type="Proteomes" id="UP000233534"/>
    </source>
</evidence>
<reference evidence="2 4" key="1">
    <citation type="submission" date="2017-12" db="EMBL/GenBank/DDBJ databases">
        <title>Complete genome sequence of Herbivorax saccincola GGR1, a novel Cellulosome-producing hydrolytic bacterium in a thermophilic biogas plant, established by Illumina and Nanopore MinION sequencing.</title>
        <authorList>
            <person name="Pechtl A."/>
            <person name="Ruckert C."/>
            <person name="Koeck D.E."/>
            <person name="Maus I."/>
            <person name="Winkler A."/>
            <person name="Kalinowski J."/>
            <person name="Puhler A."/>
            <person name="Schwarz W.W."/>
            <person name="Zverlov V.V."/>
            <person name="Schluter A."/>
            <person name="Liebl W."/>
        </authorList>
    </citation>
    <scope>NUCLEOTIDE SEQUENCE [LARGE SCALE GENOMIC DNA]</scope>
    <source>
        <strain evidence="2">GGR1</strain>
        <strain evidence="4">SR1</strain>
    </source>
</reference>
<feature type="transmembrane region" description="Helical" evidence="1">
    <location>
        <begin position="6"/>
        <end position="26"/>
    </location>
</feature>
<accession>A0A2K9DZZ9</accession>
<dbReference type="Proteomes" id="UP000239720">
    <property type="component" value="Unassembled WGS sequence"/>
</dbReference>
<proteinExistence type="predicted"/>